<dbReference type="EMBL" id="AP022612">
    <property type="protein sequence ID" value="BBZ36722.1"/>
    <property type="molecule type" value="Genomic_DNA"/>
</dbReference>
<dbReference type="Proteomes" id="UP000466931">
    <property type="component" value="Chromosome"/>
</dbReference>
<organism evidence="1 2">
    <name type="scientific">Mycolicibacterium confluentis</name>
    <dbReference type="NCBI Taxonomy" id="28047"/>
    <lineage>
        <taxon>Bacteria</taxon>
        <taxon>Bacillati</taxon>
        <taxon>Actinomycetota</taxon>
        <taxon>Actinomycetes</taxon>
        <taxon>Mycobacteriales</taxon>
        <taxon>Mycobacteriaceae</taxon>
        <taxon>Mycolicibacterium</taxon>
    </lineage>
</organism>
<dbReference type="OrthoDB" id="3383849at2"/>
<evidence type="ECO:0000313" key="2">
    <source>
        <dbReference type="Proteomes" id="UP000466931"/>
    </source>
</evidence>
<reference evidence="1" key="1">
    <citation type="journal article" date="2019" name="Emerg. Microbes Infect.">
        <title>Comprehensive subspecies identification of 175 nontuberculous mycobacteria species based on 7547 genomic profiles.</title>
        <authorList>
            <person name="Matsumoto Y."/>
            <person name="Kinjo T."/>
            <person name="Motooka D."/>
            <person name="Nabeya D."/>
            <person name="Jung N."/>
            <person name="Uechi K."/>
            <person name="Horii T."/>
            <person name="Iida T."/>
            <person name="Fujita J."/>
            <person name="Nakamura S."/>
        </authorList>
    </citation>
    <scope>NUCLEOTIDE SEQUENCE [LARGE SCALE GENOMIC DNA]</scope>
    <source>
        <strain evidence="1">JCM 13671</strain>
    </source>
</reference>
<evidence type="ECO:0000313" key="1">
    <source>
        <dbReference type="EMBL" id="BBZ36722.1"/>
    </source>
</evidence>
<name>A0A7I7Y6Q9_9MYCO</name>
<reference evidence="1" key="2">
    <citation type="submission" date="2020-02" db="EMBL/GenBank/DDBJ databases">
        <authorList>
            <person name="Matsumoto Y."/>
            <person name="Motooka D."/>
            <person name="Nakamura S."/>
        </authorList>
    </citation>
    <scope>NUCLEOTIDE SEQUENCE</scope>
    <source>
        <strain evidence="1">JCM 13671</strain>
    </source>
</reference>
<sequence length="140" mass="14589">MSHRSLAGASLAACALVLPVPVASADPTPTVTQISERPAPGDLQAFIDDPTIVDVRPQAIESWSRQADDASISVHFTTGTPECYGVHAEVQETADIVAVKLRSGTRAQAVGRACIEIAVFGELTVNLDAPVADRAVVSIT</sequence>
<protein>
    <submittedName>
        <fullName evidence="1">Uncharacterized protein</fullName>
    </submittedName>
</protein>
<dbReference type="RefSeq" id="WP_085154226.1">
    <property type="nucleotide sequence ID" value="NZ_AP022612.1"/>
</dbReference>
<proteinExistence type="predicted"/>
<keyword evidence="2" id="KW-1185">Reference proteome</keyword>
<gene>
    <name evidence="1" type="ORF">MCNF_53270</name>
</gene>
<accession>A0A7I7Y6Q9</accession>
<dbReference type="AlphaFoldDB" id="A0A7I7Y6Q9"/>